<dbReference type="PATRIC" id="fig|400092.3.peg.2420"/>
<dbReference type="KEGG" id="pko:PKOR_11090"/>
<feature type="domain" description="YCII-related" evidence="3">
    <location>
        <begin position="57"/>
        <end position="131"/>
    </location>
</feature>
<name>A0A0E3ZEB6_9BACT</name>
<protein>
    <recommendedName>
        <fullName evidence="3">YCII-related domain-containing protein</fullName>
    </recommendedName>
</protein>
<dbReference type="InterPro" id="IPR011008">
    <property type="entry name" value="Dimeric_a/b-barrel"/>
</dbReference>
<dbReference type="RefSeq" id="WP_046310787.1">
    <property type="nucleotide sequence ID" value="NZ_CBCSCY010000027.1"/>
</dbReference>
<dbReference type="InterPro" id="IPR005545">
    <property type="entry name" value="YCII"/>
</dbReference>
<accession>A0A0E3ZEB6</accession>
<keyword evidence="5" id="KW-1185">Reference proteome</keyword>
<evidence type="ECO:0000256" key="2">
    <source>
        <dbReference type="SAM" id="SignalP"/>
    </source>
</evidence>
<proteinExistence type="inferred from homology"/>
<gene>
    <name evidence="4" type="ORF">PKOR_11090</name>
</gene>
<dbReference type="AlphaFoldDB" id="A0A0E3ZEB6"/>
<dbReference type="Proteomes" id="UP000033109">
    <property type="component" value="Chromosome"/>
</dbReference>
<dbReference type="HOGENOM" id="CLU_133148_0_0_10"/>
<evidence type="ECO:0000313" key="4">
    <source>
        <dbReference type="EMBL" id="AKD03579.1"/>
    </source>
</evidence>
<sequence>MKNLFALAVLCCFSFAANAQAQSPSYDKALADSLGADAYGMKSYVLAILKTGSNTTTDKQKLNEYFRGHMENIGKLAKEGKLIVAGPLGKNEKNYRGIFILDVKTVEEAQKLVETDPAVRAKVFEVELYPWYGSAALPVYLETHSKIEQQKP</sequence>
<comment type="similarity">
    <text evidence="1">Belongs to the YciI family.</text>
</comment>
<evidence type="ECO:0000256" key="1">
    <source>
        <dbReference type="ARBA" id="ARBA00007689"/>
    </source>
</evidence>
<dbReference type="SUPFAM" id="SSF54909">
    <property type="entry name" value="Dimeric alpha+beta barrel"/>
    <property type="match status" value="1"/>
</dbReference>
<evidence type="ECO:0000259" key="3">
    <source>
        <dbReference type="Pfam" id="PF03795"/>
    </source>
</evidence>
<keyword evidence="2" id="KW-0732">Signal</keyword>
<dbReference type="EMBL" id="CP009621">
    <property type="protein sequence ID" value="AKD03579.1"/>
    <property type="molecule type" value="Genomic_DNA"/>
</dbReference>
<dbReference type="Pfam" id="PF03795">
    <property type="entry name" value="YCII"/>
    <property type="match status" value="1"/>
</dbReference>
<evidence type="ECO:0000313" key="5">
    <source>
        <dbReference type="Proteomes" id="UP000033109"/>
    </source>
</evidence>
<dbReference type="STRING" id="400092.PKOR_11090"/>
<reference evidence="4 5" key="1">
    <citation type="journal article" date="2015" name="Sci. Rep.">
        <title>Unraveling adaptation of Pontibacter korlensis to radiation and infertility in desert through complete genome and comparative transcriptomic analysis.</title>
        <authorList>
            <person name="Dai J."/>
            <person name="Dai W."/>
            <person name="Qiu C."/>
            <person name="Yang Z."/>
            <person name="Zhang Y."/>
            <person name="Zhou M."/>
            <person name="Zhang L."/>
            <person name="Fang C."/>
            <person name="Gao Q."/>
            <person name="Yang Q."/>
            <person name="Li X."/>
            <person name="Wang Z."/>
            <person name="Wang Z."/>
            <person name="Jia Z."/>
            <person name="Chen X."/>
        </authorList>
    </citation>
    <scope>NUCLEOTIDE SEQUENCE [LARGE SCALE GENOMIC DNA]</scope>
    <source>
        <strain evidence="4 5">X14-1T</strain>
    </source>
</reference>
<organism evidence="4 5">
    <name type="scientific">Pontibacter korlensis</name>
    <dbReference type="NCBI Taxonomy" id="400092"/>
    <lineage>
        <taxon>Bacteria</taxon>
        <taxon>Pseudomonadati</taxon>
        <taxon>Bacteroidota</taxon>
        <taxon>Cytophagia</taxon>
        <taxon>Cytophagales</taxon>
        <taxon>Hymenobacteraceae</taxon>
        <taxon>Pontibacter</taxon>
    </lineage>
</organism>
<dbReference type="Gene3D" id="3.30.70.1060">
    <property type="entry name" value="Dimeric alpha+beta barrel"/>
    <property type="match status" value="1"/>
</dbReference>
<feature type="chain" id="PRO_5002416685" description="YCII-related domain-containing protein" evidence="2">
    <location>
        <begin position="22"/>
        <end position="152"/>
    </location>
</feature>
<feature type="signal peptide" evidence="2">
    <location>
        <begin position="1"/>
        <end position="21"/>
    </location>
</feature>